<comment type="caution">
    <text evidence="7">The sequence shown here is derived from an EMBL/GenBank/DDBJ whole genome shotgun (WGS) entry which is preliminary data.</text>
</comment>
<dbReference type="InterPro" id="IPR016292">
    <property type="entry name" value="Epoxide_hydrolase"/>
</dbReference>
<dbReference type="GO" id="GO:0097176">
    <property type="term" value="P:epoxide metabolic process"/>
    <property type="evidence" value="ECO:0007669"/>
    <property type="project" value="TreeGrafter"/>
</dbReference>
<protein>
    <submittedName>
        <fullName evidence="7">Alpha/Beta hydrolase protein</fullName>
    </submittedName>
</protein>
<dbReference type="PRINTS" id="PR00412">
    <property type="entry name" value="EPOXHYDRLASE"/>
</dbReference>
<feature type="active site" description="Nucleophile" evidence="4">
    <location>
        <position position="189"/>
    </location>
</feature>
<dbReference type="Proteomes" id="UP001218218">
    <property type="component" value="Unassembled WGS sequence"/>
</dbReference>
<feature type="active site" description="Proton acceptor" evidence="4">
    <location>
        <position position="375"/>
    </location>
</feature>
<dbReference type="Gene3D" id="3.40.50.1820">
    <property type="entry name" value="alpha/beta hydrolase"/>
    <property type="match status" value="1"/>
</dbReference>
<dbReference type="InterPro" id="IPR029058">
    <property type="entry name" value="AB_hydrolase_fold"/>
</dbReference>
<sequence length="398" mass="43991">MHFLSLLACLLVVTPFTIASDAQKDFNLKPFKIDLTGKIPRLRSLVNNTRLPDKALDPNAGQEKGIELDFLHELQSDYFSHFVVLIKGQSVHFVHQKSEDPNAIPLIFLHGWPPGSFYEFLPVINPLTESSTSASGKTVSYNVVVPSLPGFVFSSAPPANWTVDDTTRIFNMLMTDVLGYSTYAVHGSDWGSVMAYSLYSSFNTTVRAAHFVFLPFPPPSAEDIAAKNITLYDIQKVTEHRVIEFNAIGNGYFIEQSTKPNDIGLALYDNPVGQLAWIAGKIKLWSDPRAGTSPSVLDNTVILTSVSLYYLTDPSLSSVWIYAQNANAFETAYAKAPTDAPLLFSQYEYSVLSPEEYVAEVGNLVSYNVHDFGGHFPGLDNPPALIDDLRDIGLYFQA</sequence>
<organism evidence="7 8">
    <name type="scientific">Mycena albidolilacea</name>
    <dbReference type="NCBI Taxonomy" id="1033008"/>
    <lineage>
        <taxon>Eukaryota</taxon>
        <taxon>Fungi</taxon>
        <taxon>Dikarya</taxon>
        <taxon>Basidiomycota</taxon>
        <taxon>Agaricomycotina</taxon>
        <taxon>Agaricomycetes</taxon>
        <taxon>Agaricomycetidae</taxon>
        <taxon>Agaricales</taxon>
        <taxon>Marasmiineae</taxon>
        <taxon>Mycenaceae</taxon>
        <taxon>Mycena</taxon>
    </lineage>
</organism>
<feature type="chain" id="PRO_5042101205" evidence="5">
    <location>
        <begin position="20"/>
        <end position="398"/>
    </location>
</feature>
<feature type="signal peptide" evidence="5">
    <location>
        <begin position="1"/>
        <end position="19"/>
    </location>
</feature>
<accession>A0AAD6Z803</accession>
<dbReference type="PIRSF" id="PIRSF001112">
    <property type="entry name" value="Epoxide_hydrolase"/>
    <property type="match status" value="1"/>
</dbReference>
<reference evidence="7" key="1">
    <citation type="submission" date="2023-03" db="EMBL/GenBank/DDBJ databases">
        <title>Massive genome expansion in bonnet fungi (Mycena s.s.) driven by repeated elements and novel gene families across ecological guilds.</title>
        <authorList>
            <consortium name="Lawrence Berkeley National Laboratory"/>
            <person name="Harder C.B."/>
            <person name="Miyauchi S."/>
            <person name="Viragh M."/>
            <person name="Kuo A."/>
            <person name="Thoen E."/>
            <person name="Andreopoulos B."/>
            <person name="Lu D."/>
            <person name="Skrede I."/>
            <person name="Drula E."/>
            <person name="Henrissat B."/>
            <person name="Morin E."/>
            <person name="Kohler A."/>
            <person name="Barry K."/>
            <person name="LaButti K."/>
            <person name="Morin E."/>
            <person name="Salamov A."/>
            <person name="Lipzen A."/>
            <person name="Mereny Z."/>
            <person name="Hegedus B."/>
            <person name="Baldrian P."/>
            <person name="Stursova M."/>
            <person name="Weitz H."/>
            <person name="Taylor A."/>
            <person name="Grigoriev I.V."/>
            <person name="Nagy L.G."/>
            <person name="Martin F."/>
            <person name="Kauserud H."/>
        </authorList>
    </citation>
    <scope>NUCLEOTIDE SEQUENCE</scope>
    <source>
        <strain evidence="7">CBHHK002</strain>
    </source>
</reference>
<gene>
    <name evidence="7" type="ORF">DFH08DRAFT_898221</name>
</gene>
<dbReference type="AlphaFoldDB" id="A0AAD6Z803"/>
<proteinExistence type="inferred from homology"/>
<evidence type="ECO:0000256" key="1">
    <source>
        <dbReference type="ARBA" id="ARBA00010088"/>
    </source>
</evidence>
<evidence type="ECO:0000256" key="3">
    <source>
        <dbReference type="ARBA" id="ARBA00022801"/>
    </source>
</evidence>
<dbReference type="Pfam" id="PF06441">
    <property type="entry name" value="EHN"/>
    <property type="match status" value="1"/>
</dbReference>
<evidence type="ECO:0000313" key="8">
    <source>
        <dbReference type="Proteomes" id="UP001218218"/>
    </source>
</evidence>
<evidence type="ECO:0000259" key="6">
    <source>
        <dbReference type="Pfam" id="PF06441"/>
    </source>
</evidence>
<keyword evidence="2" id="KW-0058">Aromatic hydrocarbons catabolism</keyword>
<dbReference type="SUPFAM" id="SSF53474">
    <property type="entry name" value="alpha/beta-Hydrolases"/>
    <property type="match status" value="1"/>
</dbReference>
<dbReference type="InterPro" id="IPR000639">
    <property type="entry name" value="Epox_hydrolase-like"/>
</dbReference>
<feature type="domain" description="Epoxide hydrolase N-terminal" evidence="6">
    <location>
        <begin position="77"/>
        <end position="120"/>
    </location>
</feature>
<keyword evidence="8" id="KW-1185">Reference proteome</keyword>
<evidence type="ECO:0000256" key="4">
    <source>
        <dbReference type="PIRSR" id="PIRSR001112-1"/>
    </source>
</evidence>
<keyword evidence="3 7" id="KW-0378">Hydrolase</keyword>
<dbReference type="GO" id="GO:0004301">
    <property type="term" value="F:epoxide hydrolase activity"/>
    <property type="evidence" value="ECO:0007669"/>
    <property type="project" value="TreeGrafter"/>
</dbReference>
<dbReference type="PANTHER" id="PTHR21661:SF35">
    <property type="entry name" value="EPOXIDE HYDROLASE"/>
    <property type="match status" value="1"/>
</dbReference>
<dbReference type="InterPro" id="IPR010497">
    <property type="entry name" value="Epoxide_hydro_N"/>
</dbReference>
<dbReference type="EMBL" id="JARIHO010000076">
    <property type="protein sequence ID" value="KAJ7310939.1"/>
    <property type="molecule type" value="Genomic_DNA"/>
</dbReference>
<feature type="active site" description="Proton donor" evidence="4">
    <location>
        <position position="322"/>
    </location>
</feature>
<keyword evidence="5" id="KW-0732">Signal</keyword>
<dbReference type="PANTHER" id="PTHR21661">
    <property type="entry name" value="EPOXIDE HYDROLASE 1-RELATED"/>
    <property type="match status" value="1"/>
</dbReference>
<evidence type="ECO:0000256" key="2">
    <source>
        <dbReference type="ARBA" id="ARBA00022797"/>
    </source>
</evidence>
<comment type="similarity">
    <text evidence="1">Belongs to the peptidase S33 family.</text>
</comment>
<name>A0AAD6Z803_9AGAR</name>
<evidence type="ECO:0000256" key="5">
    <source>
        <dbReference type="SAM" id="SignalP"/>
    </source>
</evidence>
<evidence type="ECO:0000313" key="7">
    <source>
        <dbReference type="EMBL" id="KAJ7310939.1"/>
    </source>
</evidence>